<dbReference type="InterPro" id="IPR041899">
    <property type="entry name" value="MAGE_WH2"/>
</dbReference>
<dbReference type="PANTHER" id="PTHR11736:SF81">
    <property type="entry name" value="MAGE DOMAIN-CONTAINING PROTEIN"/>
    <property type="match status" value="1"/>
</dbReference>
<dbReference type="FunFam" id="1.10.10.1210:FF:000001">
    <property type="entry name" value="melanoma-associated antigen D1"/>
    <property type="match status" value="1"/>
</dbReference>
<name>A0A4X1UVZ4_PIG</name>
<feature type="region of interest" description="Disordered" evidence="1">
    <location>
        <begin position="309"/>
        <end position="329"/>
    </location>
</feature>
<dbReference type="Gene3D" id="1.10.10.1200">
    <property type="entry name" value="MAGE homology domain, winged helix WH1 motif"/>
    <property type="match status" value="1"/>
</dbReference>
<sequence length="329" mass="36276">MPLRQQNELRKMENELEDPIEDHSLVEAQLHWGEEEPTLPSSSSSSVSSSYSVLFLETLEEEADPETPSPPQDPQGVCPSPAPVAPTPLSQSKDDASGSQDDEGPSPSHDQEHADASQSGSLHLKVADLVEFLLLKYCAKEPTTQAEMLSVVLRDAQDHFPEVLSQASELIQLVFGLDVKEVDPSEHTYALVPTLGLTWDGVLSDGQSLPKTGLLVVLLGVILLQGECAPEEEVWAALDRMGVCAGKEHCIYGEPRELLTQVWVQEGYLEYHQVPHSDPVRYEFLWGPRAHAETSKLQVLERMFTVSEKDPRSCPSLSEEAMIEEEEGS</sequence>
<dbReference type="InterPro" id="IPR002190">
    <property type="entry name" value="MHD_dom"/>
</dbReference>
<accession>A0A4X1UVZ4</accession>
<dbReference type="InterPro" id="IPR021072">
    <property type="entry name" value="MAGE_N"/>
</dbReference>
<dbReference type="AlphaFoldDB" id="A0A4X1UVZ4"/>
<gene>
    <name evidence="3" type="primary">LOC110257698</name>
</gene>
<dbReference type="Pfam" id="PF01454">
    <property type="entry name" value="MAGE"/>
    <property type="match status" value="1"/>
</dbReference>
<feature type="compositionally biased region" description="Low complexity" evidence="1">
    <location>
        <begin position="41"/>
        <end position="53"/>
    </location>
</feature>
<organism evidence="3 4">
    <name type="scientific">Sus scrofa</name>
    <name type="common">Pig</name>
    <dbReference type="NCBI Taxonomy" id="9823"/>
    <lineage>
        <taxon>Eukaryota</taxon>
        <taxon>Metazoa</taxon>
        <taxon>Chordata</taxon>
        <taxon>Craniata</taxon>
        <taxon>Vertebrata</taxon>
        <taxon>Euteleostomi</taxon>
        <taxon>Mammalia</taxon>
        <taxon>Eutheria</taxon>
        <taxon>Laurasiatheria</taxon>
        <taxon>Artiodactyla</taxon>
        <taxon>Suina</taxon>
        <taxon>Suidae</taxon>
        <taxon>Sus</taxon>
    </lineage>
</organism>
<dbReference type="Ensembl" id="ENSSSCT00070040886.1">
    <property type="protein sequence ID" value="ENSSSCP00070034316.1"/>
    <property type="gene ID" value="ENSSSCG00070020567.1"/>
</dbReference>
<dbReference type="Pfam" id="PF12440">
    <property type="entry name" value="MAGE_N"/>
    <property type="match status" value="1"/>
</dbReference>
<evidence type="ECO:0000259" key="2">
    <source>
        <dbReference type="PROSITE" id="PS50838"/>
    </source>
</evidence>
<protein>
    <submittedName>
        <fullName evidence="3">Melanoma-associated antigen 8-like</fullName>
    </submittedName>
</protein>
<evidence type="ECO:0000313" key="3">
    <source>
        <dbReference type="Ensembl" id="ENSSSCP00070034316.1"/>
    </source>
</evidence>
<dbReference type="PANTHER" id="PTHR11736">
    <property type="entry name" value="MELANOMA-ASSOCIATED ANTIGEN MAGE ANTIGEN"/>
    <property type="match status" value="1"/>
</dbReference>
<reference evidence="4" key="1">
    <citation type="submission" date="2017-08" db="EMBL/GenBank/DDBJ databases">
        <title>USMARCv1.0.</title>
        <authorList>
            <person name="Hannum G.I."/>
            <person name="Koren S."/>
            <person name="Schroeder S.G."/>
            <person name="Chin S.C."/>
            <person name="Nonneman D.J."/>
            <person name="Becker S.A."/>
            <person name="Rosen B.D."/>
            <person name="Bickhart D.M."/>
            <person name="Putnam N.H."/>
            <person name="Green R.E."/>
            <person name="Tuggle C.K."/>
            <person name="Liu H."/>
            <person name="Rohrer G.A."/>
            <person name="Warr A."/>
            <person name="Hall R."/>
            <person name="Kim K."/>
            <person name="Hume D.A."/>
            <person name="Talbot R."/>
            <person name="Chow W."/>
            <person name="Howe K."/>
            <person name="Schwartz A.S."/>
            <person name="Watson M."/>
            <person name="Archibald A.L."/>
            <person name="Phillippy A.M."/>
            <person name="Smith T.P.L."/>
        </authorList>
    </citation>
    <scope>NUCLEOTIDE SEQUENCE [LARGE SCALE GENOMIC DNA]</scope>
</reference>
<dbReference type="InterPro" id="IPR041898">
    <property type="entry name" value="MAGE_WH1"/>
</dbReference>
<evidence type="ECO:0000313" key="4">
    <source>
        <dbReference type="Proteomes" id="UP000314985"/>
    </source>
</evidence>
<reference evidence="3" key="2">
    <citation type="submission" date="2025-08" db="UniProtKB">
        <authorList>
            <consortium name="Ensembl"/>
        </authorList>
    </citation>
    <scope>IDENTIFICATION</scope>
</reference>
<dbReference type="SMART" id="SM01392">
    <property type="entry name" value="MAGE_N"/>
    <property type="match status" value="1"/>
</dbReference>
<dbReference type="Gene3D" id="1.10.10.1210">
    <property type="entry name" value="MAGE homology domain, winged helix WH2 motif"/>
    <property type="match status" value="1"/>
</dbReference>
<evidence type="ECO:0000256" key="1">
    <source>
        <dbReference type="SAM" id="MobiDB-lite"/>
    </source>
</evidence>
<feature type="region of interest" description="Disordered" evidence="1">
    <location>
        <begin position="1"/>
        <end position="120"/>
    </location>
</feature>
<dbReference type="InterPro" id="IPR037445">
    <property type="entry name" value="MAGE"/>
</dbReference>
<dbReference type="Proteomes" id="UP000314985">
    <property type="component" value="Unassembled WGS sequence"/>
</dbReference>
<proteinExistence type="predicted"/>
<dbReference type="SMART" id="SM01373">
    <property type="entry name" value="MAGE"/>
    <property type="match status" value="1"/>
</dbReference>
<dbReference type="FunFam" id="1.10.10.1200:FF:000007">
    <property type="entry name" value="Melanoma-associated antigen C2"/>
    <property type="match status" value="1"/>
</dbReference>
<feature type="domain" description="MAGE" evidence="2">
    <location>
        <begin position="122"/>
        <end position="321"/>
    </location>
</feature>
<dbReference type="PROSITE" id="PS50838">
    <property type="entry name" value="MAGE"/>
    <property type="match status" value="1"/>
</dbReference>